<accession>A0A1G6Q372</accession>
<dbReference type="RefSeq" id="WP_069901348.1">
    <property type="nucleotide sequence ID" value="NZ_FMZQ01000007.1"/>
</dbReference>
<reference evidence="2" key="1">
    <citation type="submission" date="2016-10" db="EMBL/GenBank/DDBJ databases">
        <authorList>
            <person name="Varghese N."/>
            <person name="Submissions S."/>
        </authorList>
    </citation>
    <scope>NUCLEOTIDE SEQUENCE [LARGE SCALE GENOMIC DNA]</scope>
    <source>
        <strain evidence="2">DSM 26382</strain>
    </source>
</reference>
<protein>
    <submittedName>
        <fullName evidence="1">Uncharacterized protein</fullName>
    </submittedName>
</protein>
<gene>
    <name evidence="1" type="ORF">SAMN05216576_107205</name>
</gene>
<evidence type="ECO:0000313" key="2">
    <source>
        <dbReference type="Proteomes" id="UP000199467"/>
    </source>
</evidence>
<name>A0A1G6Q372_9GAMM</name>
<proteinExistence type="predicted"/>
<sequence length="149" mass="16274">MFQVDLFSTNASNVVLAEAVPLPSGVLCRNAVQRLYVVPGSNRKYPLSHIDHAELQFALYEGLYHYSVTVNVSKSCRSHAPSPKWGKHAQSFEAAEAAAIAEAVGLIREMGKGKPNARILIDMLARGDFDESVREGPHKSIFDEVAVHG</sequence>
<evidence type="ECO:0000313" key="1">
    <source>
        <dbReference type="EMBL" id="SDC86216.1"/>
    </source>
</evidence>
<dbReference type="AlphaFoldDB" id="A0A1G6Q372"/>
<organism evidence="1 2">
    <name type="scientific">Ectopseudomonas chengduensis</name>
    <dbReference type="NCBI Taxonomy" id="489632"/>
    <lineage>
        <taxon>Bacteria</taxon>
        <taxon>Pseudomonadati</taxon>
        <taxon>Pseudomonadota</taxon>
        <taxon>Gammaproteobacteria</taxon>
        <taxon>Pseudomonadales</taxon>
        <taxon>Pseudomonadaceae</taxon>
        <taxon>Ectopseudomonas</taxon>
    </lineage>
</organism>
<dbReference type="Proteomes" id="UP000199467">
    <property type="component" value="Unassembled WGS sequence"/>
</dbReference>
<keyword evidence="2" id="KW-1185">Reference proteome</keyword>
<dbReference type="EMBL" id="FMZQ01000007">
    <property type="protein sequence ID" value="SDC86216.1"/>
    <property type="molecule type" value="Genomic_DNA"/>
</dbReference>